<comment type="caution">
    <text evidence="2">Lacks conserved residue(s) required for the propagation of feature annotation.</text>
</comment>
<name>L5KPC6_PTEAL</name>
<proteinExistence type="predicted"/>
<dbReference type="EMBL" id="KB030634">
    <property type="protein sequence ID" value="ELK13050.1"/>
    <property type="molecule type" value="Genomic_DNA"/>
</dbReference>
<dbReference type="Pfam" id="PF00086">
    <property type="entry name" value="Thyroglobulin_1"/>
    <property type="match status" value="1"/>
</dbReference>
<dbReference type="AlphaFoldDB" id="L5KPC6"/>
<feature type="compositionally biased region" description="Polar residues" evidence="3">
    <location>
        <begin position="23"/>
        <end position="32"/>
    </location>
</feature>
<evidence type="ECO:0000313" key="6">
    <source>
        <dbReference type="Proteomes" id="UP000010552"/>
    </source>
</evidence>
<gene>
    <name evidence="5" type="ORF">PAL_GLEAN10002298</name>
</gene>
<dbReference type="InParanoid" id="L5KPC6"/>
<feature type="domain" description="Thyroglobulin type-1" evidence="4">
    <location>
        <begin position="45"/>
        <end position="111"/>
    </location>
</feature>
<evidence type="ECO:0000256" key="2">
    <source>
        <dbReference type="PROSITE-ProRule" id="PRU00500"/>
    </source>
</evidence>
<dbReference type="SUPFAM" id="SSF57610">
    <property type="entry name" value="Thyroglobulin type-1 domain"/>
    <property type="match status" value="1"/>
</dbReference>
<dbReference type="SMART" id="SM00211">
    <property type="entry name" value="TY"/>
    <property type="match status" value="1"/>
</dbReference>
<sequence>MAAPDSPAPGAEATDAKGLAAPQSMSPGSTGMTRDELQDSFHLEASSSEDLPTLWKAVSNYQSMRALGATAIQTWKCEASLDGEAGLCWCVYPWSGKRIPGSAEVRGDPNCPQYFH</sequence>
<dbReference type="GO" id="GO:0031994">
    <property type="term" value="F:insulin-like growth factor I binding"/>
    <property type="evidence" value="ECO:0007669"/>
    <property type="project" value="TreeGrafter"/>
</dbReference>
<dbReference type="STRING" id="9402.L5KPC6"/>
<organism evidence="5 6">
    <name type="scientific">Pteropus alecto</name>
    <name type="common">Black flying fox</name>
    <dbReference type="NCBI Taxonomy" id="9402"/>
    <lineage>
        <taxon>Eukaryota</taxon>
        <taxon>Metazoa</taxon>
        <taxon>Chordata</taxon>
        <taxon>Craniata</taxon>
        <taxon>Vertebrata</taxon>
        <taxon>Euteleostomi</taxon>
        <taxon>Mammalia</taxon>
        <taxon>Eutheria</taxon>
        <taxon>Laurasiatheria</taxon>
        <taxon>Chiroptera</taxon>
        <taxon>Yinpterochiroptera</taxon>
        <taxon>Pteropodoidea</taxon>
        <taxon>Pteropodidae</taxon>
        <taxon>Pteropodinae</taxon>
        <taxon>Pteropus</taxon>
    </lineage>
</organism>
<dbReference type="GO" id="GO:0005615">
    <property type="term" value="C:extracellular space"/>
    <property type="evidence" value="ECO:0007669"/>
    <property type="project" value="TreeGrafter"/>
</dbReference>
<evidence type="ECO:0000259" key="4">
    <source>
        <dbReference type="PROSITE" id="PS51162"/>
    </source>
</evidence>
<dbReference type="PANTHER" id="PTHR11551:SF6">
    <property type="entry name" value="INSULIN-LIKE GROWTH FACTOR-BINDING PROTEIN 1"/>
    <property type="match status" value="1"/>
</dbReference>
<accession>L5KPC6</accession>
<protein>
    <submittedName>
        <fullName evidence="5">Insulin-like growth factor-binding protein 1</fullName>
    </submittedName>
</protein>
<dbReference type="PANTHER" id="PTHR11551">
    <property type="entry name" value="INSULIN-LIKE GROWTH FACTOR BINDING PROTEIN"/>
    <property type="match status" value="1"/>
</dbReference>
<dbReference type="Gene3D" id="4.10.800.10">
    <property type="entry name" value="Thyroglobulin type-1"/>
    <property type="match status" value="1"/>
</dbReference>
<feature type="region of interest" description="Disordered" evidence="3">
    <location>
        <begin position="1"/>
        <end position="47"/>
    </location>
</feature>
<dbReference type="GO" id="GO:0031995">
    <property type="term" value="F:insulin-like growth factor II binding"/>
    <property type="evidence" value="ECO:0007669"/>
    <property type="project" value="TreeGrafter"/>
</dbReference>
<reference evidence="6" key="1">
    <citation type="journal article" date="2013" name="Science">
        <title>Comparative analysis of bat genomes provides insight into the evolution of flight and immunity.</title>
        <authorList>
            <person name="Zhang G."/>
            <person name="Cowled C."/>
            <person name="Shi Z."/>
            <person name="Huang Z."/>
            <person name="Bishop-Lilly K.A."/>
            <person name="Fang X."/>
            <person name="Wynne J.W."/>
            <person name="Xiong Z."/>
            <person name="Baker M.L."/>
            <person name="Zhao W."/>
            <person name="Tachedjian M."/>
            <person name="Zhu Y."/>
            <person name="Zhou P."/>
            <person name="Jiang X."/>
            <person name="Ng J."/>
            <person name="Yang L."/>
            <person name="Wu L."/>
            <person name="Xiao J."/>
            <person name="Feng Y."/>
            <person name="Chen Y."/>
            <person name="Sun X."/>
            <person name="Zhang Y."/>
            <person name="Marsh G.A."/>
            <person name="Crameri G."/>
            <person name="Broder C.C."/>
            <person name="Frey K.G."/>
            <person name="Wang L.F."/>
            <person name="Wang J."/>
        </authorList>
    </citation>
    <scope>NUCLEOTIDE SEQUENCE [LARGE SCALE GENOMIC DNA]</scope>
</reference>
<evidence type="ECO:0000256" key="3">
    <source>
        <dbReference type="SAM" id="MobiDB-lite"/>
    </source>
</evidence>
<dbReference type="Proteomes" id="UP000010552">
    <property type="component" value="Unassembled WGS sequence"/>
</dbReference>
<feature type="compositionally biased region" description="Basic and acidic residues" evidence="3">
    <location>
        <begin position="33"/>
        <end position="42"/>
    </location>
</feature>
<dbReference type="InterPro" id="IPR000716">
    <property type="entry name" value="Thyroglobulin_1"/>
</dbReference>
<evidence type="ECO:0000313" key="5">
    <source>
        <dbReference type="EMBL" id="ELK13050.1"/>
    </source>
</evidence>
<evidence type="ECO:0000256" key="1">
    <source>
        <dbReference type="ARBA" id="ARBA00023157"/>
    </source>
</evidence>
<dbReference type="PROSITE" id="PS51162">
    <property type="entry name" value="THYROGLOBULIN_1_2"/>
    <property type="match status" value="1"/>
</dbReference>
<dbReference type="CDD" id="cd00191">
    <property type="entry name" value="TY"/>
    <property type="match status" value="1"/>
</dbReference>
<dbReference type="GO" id="GO:0043567">
    <property type="term" value="P:regulation of insulin-like growth factor receptor signaling pathway"/>
    <property type="evidence" value="ECO:0007669"/>
    <property type="project" value="TreeGrafter"/>
</dbReference>
<keyword evidence="6" id="KW-1185">Reference proteome</keyword>
<dbReference type="InterPro" id="IPR036857">
    <property type="entry name" value="Thyroglobulin_1_sf"/>
</dbReference>
<keyword evidence="1" id="KW-1015">Disulfide bond</keyword>